<protein>
    <submittedName>
        <fullName evidence="1">Uncharacterized protein</fullName>
    </submittedName>
</protein>
<reference evidence="1 2" key="1">
    <citation type="submission" date="2019-02" db="EMBL/GenBank/DDBJ databases">
        <title>Deep-cultivation of Planctomycetes and their phenomic and genomic characterization uncovers novel biology.</title>
        <authorList>
            <person name="Wiegand S."/>
            <person name="Jogler M."/>
            <person name="Boedeker C."/>
            <person name="Pinto D."/>
            <person name="Vollmers J."/>
            <person name="Rivas-Marin E."/>
            <person name="Kohn T."/>
            <person name="Peeters S.H."/>
            <person name="Heuer A."/>
            <person name="Rast P."/>
            <person name="Oberbeckmann S."/>
            <person name="Bunk B."/>
            <person name="Jeske O."/>
            <person name="Meyerdierks A."/>
            <person name="Storesund J.E."/>
            <person name="Kallscheuer N."/>
            <person name="Luecker S."/>
            <person name="Lage O.M."/>
            <person name="Pohl T."/>
            <person name="Merkel B.J."/>
            <person name="Hornburger P."/>
            <person name="Mueller R.-W."/>
            <person name="Bruemmer F."/>
            <person name="Labrenz M."/>
            <person name="Spormann A.M."/>
            <person name="Op den Camp H."/>
            <person name="Overmann J."/>
            <person name="Amann R."/>
            <person name="Jetten M.S.M."/>
            <person name="Mascher T."/>
            <person name="Medema M.H."/>
            <person name="Devos D.P."/>
            <person name="Kaster A.-K."/>
            <person name="Ovreas L."/>
            <person name="Rohde M."/>
            <person name="Galperin M.Y."/>
            <person name="Jogler C."/>
        </authorList>
    </citation>
    <scope>NUCLEOTIDE SEQUENCE [LARGE SCALE GENOMIC DNA]</scope>
    <source>
        <strain evidence="1 2">Pan161</strain>
    </source>
</reference>
<dbReference type="AlphaFoldDB" id="A0A517V7B9"/>
<dbReference type="EMBL" id="CP036343">
    <property type="protein sequence ID" value="QDT88900.1"/>
    <property type="molecule type" value="Genomic_DNA"/>
</dbReference>
<sequence>MKLFNEYGISFEYPDDWELTKEVNEKNGEIQISVSGTDSSFWMISLFLVDIPAEELLKKSLEVFQEEYDDLDVYDAKVRLAGKECSGYDIEFVCSELINSAFLRALKTSLFTAFILYQGTDQDLQDTLKDLEAISLSLDIFDNEFDGYLDIV</sequence>
<organism evidence="1 2">
    <name type="scientific">Gimesia algae</name>
    <dbReference type="NCBI Taxonomy" id="2527971"/>
    <lineage>
        <taxon>Bacteria</taxon>
        <taxon>Pseudomonadati</taxon>
        <taxon>Planctomycetota</taxon>
        <taxon>Planctomycetia</taxon>
        <taxon>Planctomycetales</taxon>
        <taxon>Planctomycetaceae</taxon>
        <taxon>Gimesia</taxon>
    </lineage>
</organism>
<proteinExistence type="predicted"/>
<evidence type="ECO:0000313" key="2">
    <source>
        <dbReference type="Proteomes" id="UP000316855"/>
    </source>
</evidence>
<gene>
    <name evidence="1" type="ORF">Pan161_05190</name>
</gene>
<dbReference type="Proteomes" id="UP000316855">
    <property type="component" value="Chromosome"/>
</dbReference>
<name>A0A517V7B9_9PLAN</name>
<evidence type="ECO:0000313" key="1">
    <source>
        <dbReference type="EMBL" id="QDT88900.1"/>
    </source>
</evidence>
<dbReference type="KEGG" id="gax:Pan161_05190"/>
<dbReference type="RefSeq" id="WP_145224026.1">
    <property type="nucleotide sequence ID" value="NZ_CP036343.1"/>
</dbReference>
<keyword evidence="2" id="KW-1185">Reference proteome</keyword>
<dbReference type="OrthoDB" id="213056at2"/>
<accession>A0A517V7B9</accession>